<accession>A0ABT7I2H7</accession>
<dbReference type="Proteomes" id="UP001176223">
    <property type="component" value="Unassembled WGS sequence"/>
</dbReference>
<reference evidence="1" key="1">
    <citation type="submission" date="2022-08" db="EMBL/GenBank/DDBJ databases">
        <authorList>
            <person name="Wang H."/>
        </authorList>
    </citation>
    <scope>NUCLEOTIDE SEQUENCE</scope>
    <source>
        <strain evidence="1">XJK33-1</strain>
    </source>
</reference>
<comment type="caution">
    <text evidence="1">The sequence shown here is derived from an EMBL/GenBank/DDBJ whole genome shotgun (WGS) entry which is preliminary data.</text>
</comment>
<dbReference type="EMBL" id="JANURU010000003">
    <property type="protein sequence ID" value="MDL0146513.1"/>
    <property type="molecule type" value="Genomic_DNA"/>
</dbReference>
<name>A0ABT7I2H7_9BACT</name>
<dbReference type="EMBL" id="JANURU010000025">
    <property type="protein sequence ID" value="MDL0147638.1"/>
    <property type="molecule type" value="Genomic_DNA"/>
</dbReference>
<dbReference type="RefSeq" id="WP_289233750.1">
    <property type="nucleotide sequence ID" value="NZ_JANURU010000003.1"/>
</dbReference>
<organism evidence="1 3">
    <name type="scientific">Campylobacter felis</name>
    <dbReference type="NCBI Taxonomy" id="2974565"/>
    <lineage>
        <taxon>Bacteria</taxon>
        <taxon>Pseudomonadati</taxon>
        <taxon>Campylobacterota</taxon>
        <taxon>Epsilonproteobacteria</taxon>
        <taxon>Campylobacterales</taxon>
        <taxon>Campylobacteraceae</taxon>
        <taxon>Campylobacter</taxon>
    </lineage>
</organism>
<gene>
    <name evidence="1" type="ORF">NYG95_02495</name>
    <name evidence="2" type="ORF">NYG95_08500</name>
</gene>
<reference evidence="1" key="2">
    <citation type="journal article" date="2023" name="Microorganisms">
        <title>Isolation and Genomic Characteristics of Cat-Borne Campylobacter felis sp. nov. and Sheep-Borne Campylobacter ovis sp. nov.</title>
        <authorList>
            <person name="Wang H."/>
            <person name="Li Y."/>
            <person name="Gu Y."/>
            <person name="Zhou G."/>
            <person name="Chen X."/>
            <person name="Zhang X."/>
            <person name="Shao Z."/>
            <person name="Zhang J."/>
            <person name="Zhang M."/>
        </authorList>
    </citation>
    <scope>NUCLEOTIDE SEQUENCE</scope>
    <source>
        <strain evidence="1">XJK33-1</strain>
    </source>
</reference>
<proteinExistence type="predicted"/>
<sequence>MRFFDRALRAAYTIFKGYVFYGFVYKRHFLGYKRAMKVSKKELTSPQ</sequence>
<evidence type="ECO:0000313" key="2">
    <source>
        <dbReference type="EMBL" id="MDL0147638.1"/>
    </source>
</evidence>
<protein>
    <submittedName>
        <fullName evidence="1">Uncharacterized protein</fullName>
    </submittedName>
</protein>
<evidence type="ECO:0000313" key="1">
    <source>
        <dbReference type="EMBL" id="MDL0146513.1"/>
    </source>
</evidence>
<evidence type="ECO:0000313" key="3">
    <source>
        <dbReference type="Proteomes" id="UP001176223"/>
    </source>
</evidence>
<keyword evidence="3" id="KW-1185">Reference proteome</keyword>